<evidence type="ECO:0000256" key="1">
    <source>
        <dbReference type="ARBA" id="ARBA00006640"/>
    </source>
</evidence>
<dbReference type="GO" id="GO:0003735">
    <property type="term" value="F:structural constituent of ribosome"/>
    <property type="evidence" value="ECO:0007669"/>
    <property type="project" value="InterPro"/>
</dbReference>
<dbReference type="NCBIfam" id="TIGR00030">
    <property type="entry name" value="S21p"/>
    <property type="match status" value="1"/>
</dbReference>
<evidence type="ECO:0000313" key="4">
    <source>
        <dbReference type="EMBL" id="KAA8495440.1"/>
    </source>
</evidence>
<reference evidence="5" key="1">
    <citation type="journal article" date="2019" name="Nat. Commun.">
        <title>Expansion of phycobilisome linker gene families in mesophilic red algae.</title>
        <authorList>
            <person name="Lee J."/>
            <person name="Kim D."/>
            <person name="Bhattacharya D."/>
            <person name="Yoon H.S."/>
        </authorList>
    </citation>
    <scope>NUCLEOTIDE SEQUENCE [LARGE SCALE GENOMIC DNA]</scope>
    <source>
        <strain evidence="5">CCMP 1328</strain>
    </source>
</reference>
<evidence type="ECO:0000256" key="2">
    <source>
        <dbReference type="ARBA" id="ARBA00022980"/>
    </source>
</evidence>
<dbReference type="HAMAP" id="MF_00358">
    <property type="entry name" value="Ribosomal_bS21"/>
    <property type="match status" value="1"/>
</dbReference>
<dbReference type="GO" id="GO:0005840">
    <property type="term" value="C:ribosome"/>
    <property type="evidence" value="ECO:0007669"/>
    <property type="project" value="UniProtKB-KW"/>
</dbReference>
<dbReference type="Gene3D" id="1.20.5.1150">
    <property type="entry name" value="Ribosomal protein S8"/>
    <property type="match status" value="1"/>
</dbReference>
<dbReference type="OrthoDB" id="785538at2759"/>
<dbReference type="EMBL" id="VRMN01000003">
    <property type="protein sequence ID" value="KAA8495440.1"/>
    <property type="molecule type" value="Genomic_DNA"/>
</dbReference>
<keyword evidence="3" id="KW-0687">Ribonucleoprotein</keyword>
<keyword evidence="2 4" id="KW-0689">Ribosomal protein</keyword>
<dbReference type="Proteomes" id="UP000324585">
    <property type="component" value="Unassembled WGS sequence"/>
</dbReference>
<name>A0A5J4YWV1_PORPP</name>
<gene>
    <name evidence="4" type="ORF">FVE85_1595</name>
</gene>
<accession>A0A5J4YWV1</accession>
<organism evidence="4 5">
    <name type="scientific">Porphyridium purpureum</name>
    <name type="common">Red alga</name>
    <name type="synonym">Porphyridium cruentum</name>
    <dbReference type="NCBI Taxonomy" id="35688"/>
    <lineage>
        <taxon>Eukaryota</taxon>
        <taxon>Rhodophyta</taxon>
        <taxon>Bangiophyceae</taxon>
        <taxon>Porphyridiales</taxon>
        <taxon>Porphyridiaceae</taxon>
        <taxon>Porphyridium</taxon>
    </lineage>
</organism>
<dbReference type="PROSITE" id="PS01181">
    <property type="entry name" value="RIBOSOMAL_S21"/>
    <property type="match status" value="1"/>
</dbReference>
<dbReference type="InterPro" id="IPR038380">
    <property type="entry name" value="Ribosomal_bS21_sf"/>
</dbReference>
<dbReference type="AlphaFoldDB" id="A0A5J4YWV1"/>
<dbReference type="PANTHER" id="PTHR21109">
    <property type="entry name" value="MITOCHONDRIAL 28S RIBOSOMAL PROTEIN S21"/>
    <property type="match status" value="1"/>
</dbReference>
<comment type="caution">
    <text evidence="4">The sequence shown here is derived from an EMBL/GenBank/DDBJ whole genome shotgun (WGS) entry which is preliminary data.</text>
</comment>
<proteinExistence type="inferred from homology"/>
<comment type="similarity">
    <text evidence="1">Belongs to the bacterial ribosomal protein bS21 family.</text>
</comment>
<dbReference type="InterPro" id="IPR001911">
    <property type="entry name" value="Ribosomal_bS21"/>
</dbReference>
<dbReference type="GO" id="GO:0006412">
    <property type="term" value="P:translation"/>
    <property type="evidence" value="ECO:0007669"/>
    <property type="project" value="InterPro"/>
</dbReference>
<sequence>MAAFVQGVAAAKVSAATKAQSVCGTALPTPVAAPVRSAGKAALNMVRVVVHVNDGEPVEMAIRRFKREVLKSGHLMEIRNRRYYEPPSLQKQKFNASIKRKKAIAKLLRGMEQ</sequence>
<keyword evidence="5" id="KW-1185">Reference proteome</keyword>
<dbReference type="GO" id="GO:1990904">
    <property type="term" value="C:ribonucleoprotein complex"/>
    <property type="evidence" value="ECO:0007669"/>
    <property type="project" value="UniProtKB-KW"/>
</dbReference>
<protein>
    <submittedName>
        <fullName evidence="4">30S ribosomal protein S21</fullName>
    </submittedName>
</protein>
<dbReference type="PRINTS" id="PR00976">
    <property type="entry name" value="RIBOSOMALS21"/>
</dbReference>
<evidence type="ECO:0000256" key="3">
    <source>
        <dbReference type="ARBA" id="ARBA00023274"/>
    </source>
</evidence>
<dbReference type="PANTHER" id="PTHR21109:SF0">
    <property type="entry name" value="SMALL RIBOSOMAL SUBUNIT PROTEIN BS21M"/>
    <property type="match status" value="1"/>
</dbReference>
<evidence type="ECO:0000313" key="5">
    <source>
        <dbReference type="Proteomes" id="UP000324585"/>
    </source>
</evidence>
<dbReference type="Pfam" id="PF01165">
    <property type="entry name" value="Ribosomal_S21"/>
    <property type="match status" value="1"/>
</dbReference>
<dbReference type="InterPro" id="IPR018278">
    <property type="entry name" value="Ribosomal_bS21_CS"/>
</dbReference>